<name>A0ABR9ATV0_9BACL</name>
<sequence length="90" mass="10447">MKCISVYTDSFEQFSDIYLKLLEQPVQDDEEIEVDGVTVYGAGSVPEQYVDRMKQKNNVVVMRDKNQGIIILQHAKQFEILLPEEQNMVH</sequence>
<reference evidence="1 2" key="1">
    <citation type="submission" date="2020-09" db="EMBL/GenBank/DDBJ databases">
        <title>Paenibacillus sp. CAU 1523 isolated from sand of Haeundae Beach.</title>
        <authorList>
            <person name="Kim W."/>
        </authorList>
    </citation>
    <scope>NUCLEOTIDE SEQUENCE [LARGE SCALE GENOMIC DNA]</scope>
    <source>
        <strain evidence="1 2">CAU 1523</strain>
    </source>
</reference>
<proteinExistence type="predicted"/>
<accession>A0ABR9ATV0</accession>
<evidence type="ECO:0000313" key="1">
    <source>
        <dbReference type="EMBL" id="MBD8497544.1"/>
    </source>
</evidence>
<gene>
    <name evidence="1" type="ORF">IFO66_04425</name>
</gene>
<dbReference type="RefSeq" id="WP_192023965.1">
    <property type="nucleotide sequence ID" value="NZ_JACYTN010000002.1"/>
</dbReference>
<keyword evidence="2" id="KW-1185">Reference proteome</keyword>
<dbReference type="EMBL" id="JACYTN010000002">
    <property type="protein sequence ID" value="MBD8497544.1"/>
    <property type="molecule type" value="Genomic_DNA"/>
</dbReference>
<organism evidence="1 2">
    <name type="scientific">Paenibacillus arenosi</name>
    <dbReference type="NCBI Taxonomy" id="2774142"/>
    <lineage>
        <taxon>Bacteria</taxon>
        <taxon>Bacillati</taxon>
        <taxon>Bacillota</taxon>
        <taxon>Bacilli</taxon>
        <taxon>Bacillales</taxon>
        <taxon>Paenibacillaceae</taxon>
        <taxon>Paenibacillus</taxon>
    </lineage>
</organism>
<evidence type="ECO:0000313" key="2">
    <source>
        <dbReference type="Proteomes" id="UP000634529"/>
    </source>
</evidence>
<comment type="caution">
    <text evidence="1">The sequence shown here is derived from an EMBL/GenBank/DDBJ whole genome shotgun (WGS) entry which is preliminary data.</text>
</comment>
<protein>
    <submittedName>
        <fullName evidence="1">NAD/NADP transhydrogenase alpha subunit</fullName>
    </submittedName>
</protein>
<dbReference type="Proteomes" id="UP000634529">
    <property type="component" value="Unassembled WGS sequence"/>
</dbReference>